<accession>A0A7J6SXK8</accession>
<comment type="caution">
    <text evidence="9">The sequence shown here is derived from an EMBL/GenBank/DDBJ whole genome shotgun (WGS) entry which is preliminary data.</text>
</comment>
<evidence type="ECO:0000313" key="9">
    <source>
        <dbReference type="EMBL" id="KAF4737714.1"/>
    </source>
</evidence>
<dbReference type="Proteomes" id="UP000553632">
    <property type="component" value="Unassembled WGS sequence"/>
</dbReference>
<dbReference type="EMBL" id="JABANO010014950">
    <property type="protein sequence ID" value="KAF4737714.1"/>
    <property type="molecule type" value="Genomic_DNA"/>
</dbReference>
<gene>
    <name evidence="9" type="primary">TRAPPC5</name>
    <name evidence="9" type="ORF">FOZ63_006874</name>
</gene>
<comment type="subunit">
    <text evidence="7">Part of the multisubunit TRAPP (transport protein particle) complex.</text>
</comment>
<dbReference type="GO" id="GO:1990070">
    <property type="term" value="C:TRAPPI protein complex"/>
    <property type="evidence" value="ECO:0007669"/>
    <property type="project" value="TreeGrafter"/>
</dbReference>
<protein>
    <recommendedName>
        <fullName evidence="7">Trafficking protein particle complex subunit</fullName>
    </recommendedName>
</protein>
<keyword evidence="6 7" id="KW-0333">Golgi apparatus</keyword>
<reference evidence="9 10" key="1">
    <citation type="submission" date="2020-04" db="EMBL/GenBank/DDBJ databases">
        <title>Perkinsus olseni comparative genomics.</title>
        <authorList>
            <person name="Bogema D.R."/>
        </authorList>
    </citation>
    <scope>NUCLEOTIDE SEQUENCE [LARGE SCALE GENOMIC DNA]</scope>
    <source>
        <strain evidence="9 10">ATCC PRA-207</strain>
    </source>
</reference>
<dbReference type="GO" id="GO:1990072">
    <property type="term" value="C:TRAPPIII protein complex"/>
    <property type="evidence" value="ECO:0007669"/>
    <property type="project" value="TreeGrafter"/>
</dbReference>
<sequence>MTDKRQPERSQLKSAGKGGRMGSRDYCALTRPILAGTTEVSQAAVSHLFCEMVCYAVRRQGPDNEHLETKLHRMGASLGPGLLELTYMRDTSRSMSRKRDYKVLPLLYHIASYLWKTLFGHEAEVLTTDQEWEFYLADKQWLLNKFISLPPGSDQSEDNLVNCGAFAAGLVEGALNAAGMPCKCASAYTSDDPEADPMAITIIVDFEKGVIERQRRVAAGGSALVGTM</sequence>
<dbReference type="PANTHER" id="PTHR20902">
    <property type="entry name" value="41-2 PROTEIN ANTIGEN-RELATED"/>
    <property type="match status" value="1"/>
</dbReference>
<evidence type="ECO:0000256" key="4">
    <source>
        <dbReference type="ARBA" id="ARBA00022824"/>
    </source>
</evidence>
<feature type="compositionally biased region" description="Basic and acidic residues" evidence="8">
    <location>
        <begin position="1"/>
        <end position="11"/>
    </location>
</feature>
<evidence type="ECO:0000313" key="10">
    <source>
        <dbReference type="Proteomes" id="UP000553632"/>
    </source>
</evidence>
<keyword evidence="5 7" id="KW-0931">ER-Golgi transport</keyword>
<dbReference type="CDD" id="cd14943">
    <property type="entry name" value="TRAPPC5_Trs31"/>
    <property type="match status" value="1"/>
</dbReference>
<evidence type="ECO:0000256" key="5">
    <source>
        <dbReference type="ARBA" id="ARBA00022892"/>
    </source>
</evidence>
<keyword evidence="10" id="KW-1185">Reference proteome</keyword>
<dbReference type="Pfam" id="PF04051">
    <property type="entry name" value="TRAPP"/>
    <property type="match status" value="1"/>
</dbReference>
<dbReference type="InterPro" id="IPR007194">
    <property type="entry name" value="TRAPP_component"/>
</dbReference>
<dbReference type="PANTHER" id="PTHR20902:SF0">
    <property type="entry name" value="TRAFFICKING PROTEIN PARTICLE COMPLEX SUBUNIT 5"/>
    <property type="match status" value="1"/>
</dbReference>
<evidence type="ECO:0000256" key="2">
    <source>
        <dbReference type="ARBA" id="ARBA00006218"/>
    </source>
</evidence>
<dbReference type="OMA" id="YMVKFDD"/>
<keyword evidence="3 7" id="KW-0813">Transport</keyword>
<evidence type="ECO:0000256" key="1">
    <source>
        <dbReference type="ARBA" id="ARBA00004240"/>
    </source>
</evidence>
<dbReference type="SUPFAM" id="SSF111126">
    <property type="entry name" value="Ligand-binding domain in the NO signalling and Golgi transport"/>
    <property type="match status" value="1"/>
</dbReference>
<dbReference type="AlphaFoldDB" id="A0A7J6SXK8"/>
<dbReference type="GO" id="GO:0005783">
    <property type="term" value="C:endoplasmic reticulum"/>
    <property type="evidence" value="ECO:0007669"/>
    <property type="project" value="UniProtKB-SubCell"/>
</dbReference>
<evidence type="ECO:0000256" key="7">
    <source>
        <dbReference type="PIRNR" id="PIRNR017479"/>
    </source>
</evidence>
<name>A0A7J6SXK8_PEROL</name>
<evidence type="ECO:0000256" key="8">
    <source>
        <dbReference type="SAM" id="MobiDB-lite"/>
    </source>
</evidence>
<dbReference type="GO" id="GO:1990071">
    <property type="term" value="C:TRAPPII protein complex"/>
    <property type="evidence" value="ECO:0007669"/>
    <property type="project" value="TreeGrafter"/>
</dbReference>
<organism evidence="9 10">
    <name type="scientific">Perkinsus olseni</name>
    <name type="common">Perkinsus atlanticus</name>
    <dbReference type="NCBI Taxonomy" id="32597"/>
    <lineage>
        <taxon>Eukaryota</taxon>
        <taxon>Sar</taxon>
        <taxon>Alveolata</taxon>
        <taxon>Perkinsozoa</taxon>
        <taxon>Perkinsea</taxon>
        <taxon>Perkinsida</taxon>
        <taxon>Perkinsidae</taxon>
        <taxon>Perkinsus</taxon>
    </lineage>
</organism>
<evidence type="ECO:0000256" key="3">
    <source>
        <dbReference type="ARBA" id="ARBA00022448"/>
    </source>
</evidence>
<proteinExistence type="inferred from homology"/>
<evidence type="ECO:0000256" key="6">
    <source>
        <dbReference type="ARBA" id="ARBA00023034"/>
    </source>
</evidence>
<dbReference type="GO" id="GO:0006888">
    <property type="term" value="P:endoplasmic reticulum to Golgi vesicle-mediated transport"/>
    <property type="evidence" value="ECO:0007669"/>
    <property type="project" value="TreeGrafter"/>
</dbReference>
<comment type="similarity">
    <text evidence="2 7">Belongs to the TRAPP small subunits family. BET3 subfamily.</text>
</comment>
<dbReference type="InterPro" id="IPR024096">
    <property type="entry name" value="NO_sig/Golgi_transp_ligand-bd"/>
</dbReference>
<dbReference type="InterPro" id="IPR016696">
    <property type="entry name" value="TRAPP-I_su5"/>
</dbReference>
<comment type="subcellular location">
    <subcellularLocation>
        <location evidence="1">Endoplasmic reticulum</location>
    </subcellularLocation>
    <subcellularLocation>
        <location evidence="7">Golgi apparatus</location>
        <location evidence="7">cis-Golgi network</location>
    </subcellularLocation>
</comment>
<dbReference type="Gene3D" id="3.30.1380.20">
    <property type="entry name" value="Trafficking protein particle complex subunit 3"/>
    <property type="match status" value="1"/>
</dbReference>
<dbReference type="PIRSF" id="PIRSF017479">
    <property type="entry name" value="TRAPP_I_complex_Trs31"/>
    <property type="match status" value="1"/>
</dbReference>
<feature type="region of interest" description="Disordered" evidence="8">
    <location>
        <begin position="1"/>
        <end position="23"/>
    </location>
</feature>
<keyword evidence="4 7" id="KW-0256">Endoplasmic reticulum</keyword>